<dbReference type="GeneID" id="24561953"/>
<keyword evidence="1" id="KW-1133">Transmembrane helix</keyword>
<keyword evidence="1" id="KW-0812">Transmembrane</keyword>
<accession>A0A061BT95</accession>
<sequence length="1708" mass="191885">MGFLSGVLGAVKDDPSVTTYYKNMDKTLKDIKQNMHKSGGLSAAVEAVSTALGEWDREVTEKTSALKEQLRILNVDRFNDFNNALSVLNNCNAAQVADQLQVCITEATAMLTDFNFTETYYYNLDKALRDKLKDPVNNIKVQVKSFVEAATNKELRNVLIFSEQELERLGTKMKDNAEVCIRVMESKINSNFEAQIKTPIRDVNDKLKKVYEDLAKWKMKARRVLDKAIEKCNIIAIMVDPQNSDIHNKANAMKSTAEKLRDAAKESTDAVTKQVAAALEYVVQLDSAVKMDLDRVKGQIQMALRKYVKEELLKDIKTRVETIEGKRANEALRGIKTTVENYAKKFHHNGADGFESIIKNWIDDIIKVDPVKGWINKYVEYSNTRGLKEIYKRDIDGDNTKVCEEIRVKIEEALQTAGIISQTSIAAKGAHLDGTIKGCVQAVQFGCNTFASKLGEKLKGGEISTRGLSNKIEMQLTSIAHATTNLYNSVDSILHQLVGVAKKTGEAIQSFAVDESNMSEDVDSALRVANQLGIDLRTATEPTDPSVPVEAILPSNHGYDTYKFDSKILGILDTDIGETDGSDGKVKILGEKYLNYALYIQQDASTLRALKGRNLTGVAKEGKLPDNIGMIERQGLQKLKDTGINKILKKIDNPFETFFHVIKKQLTALTAMVNETNMNQSDSTDNKGIKILLEELKDMLTIEDAKKRYNLTSGLANIQHDIDKLLGTVIEKHDSTNNHNNLKNIVANADTFYTTVIEAESIMAINQITTSCTHEFKLTKEAIQHNAKTRYNNKMSKILKEMRRSLNNNVSIIEYIIDKDYVTGAKGLMRTLKGISVSVKPNELPKFDESPINNSLTAVNKNFTLADFKDLSSNLKKYVNKILRYVEHQAMTPMPDPQPAKTNTQSDNVKNINQNTNKLLEHLAGDCNSKKYNYDHTFADLLSHLSSSLTALHPSAFANPRHPELLDAVRAGLQGLVKEMERVYVNGYDGHEESINFDKLVIDGSNNDKKLTDDGRNLSKVFLTIMNTIYDDLHKLHFECEHYWKDNKLCETQKEKDNPLGLYLKRCGYTVAKKETSKDGESQCKTGVTGGVIFSKLVATTASTSGTYKLIDITESIATHLNNYNDVCHLSTLTSKKHPCSVYEMLCWMTGLPHNPAYLSLLTDALPPLMQSDKPMTDRDDDIDIDFYDHTSLYIDTYPKKTTYSDIETLIEYLCSRSYDVITCIAGTGDAETVYGSDFCNNALRLHYPQNGSDCLDMLLDILRRLFLPLKFLQRQCGVSVLYNGWRQCYYGRDVSTANWPCKEHPRSEPRCESNCQPKCEPNCQAKSPLMSYLNDCLPGHLPHQLSKIGCKLECSTCSGSKPGMPCLTPLGFKGFSGSKRAGKDICDVLDKWFNIHHFKDIFCLNTKTPSSLPEHFGFALSLAKNLNDSSTTQIISMETVDDKFRGAMKSVSMKLYSDTSKLTKAVTNAYGATSIGHSDCRQHLMNLTRDGICADAGVYCAPFLYSLCSDYCTYRRRKHAGTYLSWAVYLPWNLWNYLRSLYDEFGDIVCKNWGCRSCLNSDTCKPGEHGILDNSCKCSSVVNCGGVSPTLYKYGFVFGNAANLKVHKNTCFHLRTQLMNVLKSSYFTDLFNECDNFLWIIRQPFIWLNVALWLLSLLYLLYIMVIRLDLLHIKSHLHSPSSHRIAAQSLLAAARVNKLNRVFYLQP</sequence>
<dbReference type="EMBL" id="LK055140">
    <property type="protein sequence ID" value="CDR71734.1"/>
    <property type="molecule type" value="Genomic_DNA"/>
</dbReference>
<evidence type="ECO:0000256" key="1">
    <source>
        <dbReference type="SAM" id="Phobius"/>
    </source>
</evidence>
<protein>
    <recommendedName>
        <fullName evidence="3">C3H1-type domain-containing protein</fullName>
    </recommendedName>
</protein>
<name>A0A061BT95_BABBI</name>
<evidence type="ECO:0008006" key="3">
    <source>
        <dbReference type="Google" id="ProtNLM"/>
    </source>
</evidence>
<proteinExistence type="predicted"/>
<gene>
    <name evidence="2" type="ORF">BBBOND_0003930</name>
</gene>
<keyword evidence="1" id="KW-0472">Membrane</keyword>
<dbReference type="KEGG" id="bbig:BBBOND_0003930"/>
<reference evidence="2" key="2">
    <citation type="submission" date="2014-06" db="EMBL/GenBank/DDBJ databases">
        <authorList>
            <person name="Aslett M."/>
            <person name="De Silva Nishadi"/>
        </authorList>
    </citation>
    <scope>NUCLEOTIDE SEQUENCE</scope>
    <source>
        <strain evidence="2">Bond</strain>
    </source>
</reference>
<organism evidence="2">
    <name type="scientific">Babesia bigemina</name>
    <dbReference type="NCBI Taxonomy" id="5866"/>
    <lineage>
        <taxon>Eukaryota</taxon>
        <taxon>Sar</taxon>
        <taxon>Alveolata</taxon>
        <taxon>Apicomplexa</taxon>
        <taxon>Aconoidasida</taxon>
        <taxon>Piroplasmida</taxon>
        <taxon>Babesiidae</taxon>
        <taxon>Babesia</taxon>
    </lineage>
</organism>
<feature type="transmembrane region" description="Helical" evidence="1">
    <location>
        <begin position="1646"/>
        <end position="1666"/>
    </location>
</feature>
<reference evidence="2" key="1">
    <citation type="journal article" date="2014" name="Nucleic Acids Res.">
        <title>The evolutionary dynamics of variant antigen genes in Babesia reveal a history of genomic innovation underlying host-parasite interaction.</title>
        <authorList>
            <person name="Jackson A.P."/>
            <person name="Otto T.D."/>
            <person name="Darby A."/>
            <person name="Ramaprasad A."/>
            <person name="Xia D."/>
            <person name="Echaide I.E."/>
            <person name="Farber M."/>
            <person name="Gahlot S."/>
            <person name="Gamble J."/>
            <person name="Gupta D."/>
            <person name="Gupta Y."/>
            <person name="Jackson L."/>
            <person name="Malandrin L."/>
            <person name="Malas T.B."/>
            <person name="Moussa E."/>
            <person name="Nair M."/>
            <person name="Reid AJ."/>
            <person name="Sanders M."/>
            <person name="Sharma J."/>
            <person name="Tracey A."/>
            <person name="Quail M.A."/>
            <person name="Weir W."/>
            <person name="Wastling J.M."/>
            <person name="Hall N."/>
            <person name="Willadsen P."/>
            <person name="Lingelbach K."/>
            <person name="Shiels B."/>
            <person name="Tait A."/>
            <person name="Berriman M."/>
            <person name="Allred D.R."/>
            <person name="Pain A."/>
        </authorList>
    </citation>
    <scope>NUCLEOTIDE SEQUENCE</scope>
    <source>
        <strain evidence="2">Bond</strain>
    </source>
</reference>
<evidence type="ECO:0000313" key="2">
    <source>
        <dbReference type="EMBL" id="CDR71734.1"/>
    </source>
</evidence>
<dbReference type="RefSeq" id="XP_012770679.1">
    <property type="nucleotide sequence ID" value="XM_012915225.1"/>
</dbReference>
<dbReference type="VEuPathDB" id="PiroplasmaDB:BBBOND_0003930"/>